<gene>
    <name evidence="2" type="ORF">APG10_00314</name>
    <name evidence="3" type="ORF">APG11_00151</name>
    <name evidence="4" type="ORF">APG12_00280</name>
</gene>
<dbReference type="Pfam" id="PF14602">
    <property type="entry name" value="Hexapep_2"/>
    <property type="match status" value="1"/>
</dbReference>
<protein>
    <submittedName>
        <fullName evidence="3">Carbonic anhydrase</fullName>
        <ecNumber evidence="3">4.2.1.1</ecNumber>
    </submittedName>
</protein>
<dbReference type="InterPro" id="IPR001451">
    <property type="entry name" value="Hexapep"/>
</dbReference>
<dbReference type="InterPro" id="IPR052265">
    <property type="entry name" value="Gamma-CA"/>
</dbReference>
<dbReference type="PANTHER" id="PTHR43360">
    <property type="entry name" value="CARBON DIOXIDE CONCENTRATING MECHANISM PROTEIN CCMM"/>
    <property type="match status" value="1"/>
</dbReference>
<evidence type="ECO:0000256" key="1">
    <source>
        <dbReference type="ARBA" id="ARBA00023595"/>
    </source>
</evidence>
<dbReference type="CDD" id="cd00710">
    <property type="entry name" value="LbH_gamma_CA"/>
    <property type="match status" value="1"/>
</dbReference>
<evidence type="ECO:0000313" key="6">
    <source>
        <dbReference type="Proteomes" id="UP000092401"/>
    </source>
</evidence>
<dbReference type="Proteomes" id="UP000092403">
    <property type="component" value="Unassembled WGS sequence"/>
</dbReference>
<dbReference type="EMBL" id="LNJC01000003">
    <property type="protein sequence ID" value="KYC51154.1"/>
    <property type="molecule type" value="Genomic_DNA"/>
</dbReference>
<comment type="caution">
    <text evidence="3">The sequence shown here is derived from an EMBL/GenBank/DDBJ whole genome shotgun (WGS) entry which is preliminary data.</text>
</comment>
<sequence length="182" mass="19628">MTIKENPSCSFNKECRYPNIDKESFCDEMSSVIGDVRIGKGVYVAPFVSLRADEGTPLIIGDETNLQDGVIVHALEHTSVEIGKKTSIAHGAVIHGPTKIGDNSFVGFRAVVHSSEIGKECFIGHGAIVIGVKIGDKKLVPHGAVITDQEKADKLPNSTSDLFKFNEGVLSVNSEFARGYRL</sequence>
<comment type="similarity">
    <text evidence="1">Belongs to the gamma-class carbonic anhydrase family.</text>
</comment>
<accession>A0A150J2G0</accession>
<dbReference type="Proteomes" id="UP000091929">
    <property type="component" value="Unassembled WGS sequence"/>
</dbReference>
<reference evidence="5 6" key="1">
    <citation type="journal article" date="2016" name="ISME J.">
        <title>Chasing the elusive Euryarchaeota class WSA2: genomes reveal a uniquely fastidious methyl-reducing methanogen.</title>
        <authorList>
            <person name="Nobu M.K."/>
            <person name="Narihiro T."/>
            <person name="Kuroda K."/>
            <person name="Mei R."/>
            <person name="Liu W.T."/>
        </authorList>
    </citation>
    <scope>NUCLEOTIDE SEQUENCE [LARGE SCALE GENOMIC DNA]</scope>
    <source>
        <strain evidence="2">B03fssc0709_Meth_Bin005</strain>
        <strain evidence="3">B15fssc0709_Meth_Bin003</strain>
        <strain evidence="4">BMIXfssc0709_Meth_Bin006</strain>
    </source>
</reference>
<name>A0A150IUF9_9EURY</name>
<accession>A0A150IUF9</accession>
<dbReference type="EC" id="4.2.1.1" evidence="3"/>
<dbReference type="EMBL" id="LNGE01000006">
    <property type="protein sequence ID" value="KYC46005.1"/>
    <property type="molecule type" value="Genomic_DNA"/>
</dbReference>
<dbReference type="InterPro" id="IPR011004">
    <property type="entry name" value="Trimer_LpxA-like_sf"/>
</dbReference>
<evidence type="ECO:0000313" key="5">
    <source>
        <dbReference type="Proteomes" id="UP000091929"/>
    </source>
</evidence>
<dbReference type="InterPro" id="IPR047223">
    <property type="entry name" value="CA_gamma_LbH"/>
</dbReference>
<dbReference type="AlphaFoldDB" id="A0A150IUF9"/>
<evidence type="ECO:0000313" key="4">
    <source>
        <dbReference type="EMBL" id="KYC51154.1"/>
    </source>
</evidence>
<keyword evidence="3" id="KW-0456">Lyase</keyword>
<proteinExistence type="inferred from homology"/>
<dbReference type="PANTHER" id="PTHR43360:SF1">
    <property type="entry name" value="CARBOXYSOME ASSEMBLY PROTEIN CCMM"/>
    <property type="match status" value="1"/>
</dbReference>
<dbReference type="EMBL" id="LNGF01000002">
    <property type="protein sequence ID" value="KYC48641.1"/>
    <property type="molecule type" value="Genomic_DNA"/>
</dbReference>
<dbReference type="SUPFAM" id="SSF51161">
    <property type="entry name" value="Trimeric LpxA-like enzymes"/>
    <property type="match status" value="1"/>
</dbReference>
<dbReference type="GO" id="GO:0004089">
    <property type="term" value="F:carbonate dehydratase activity"/>
    <property type="evidence" value="ECO:0007669"/>
    <property type="project" value="UniProtKB-EC"/>
</dbReference>
<evidence type="ECO:0000313" key="3">
    <source>
        <dbReference type="EMBL" id="KYC48641.1"/>
    </source>
</evidence>
<evidence type="ECO:0000313" key="2">
    <source>
        <dbReference type="EMBL" id="KYC46005.1"/>
    </source>
</evidence>
<dbReference type="Proteomes" id="UP000092401">
    <property type="component" value="Unassembled WGS sequence"/>
</dbReference>
<organism evidence="3 5">
    <name type="scientific">Candidatus Methanofastidiosum methylothiophilum</name>
    <dbReference type="NCBI Taxonomy" id="1705564"/>
    <lineage>
        <taxon>Archaea</taxon>
        <taxon>Methanobacteriati</taxon>
        <taxon>Methanobacteriota</taxon>
        <taxon>Stenosarchaea group</taxon>
        <taxon>Candidatus Methanofastidiosia</taxon>
        <taxon>Candidatus Methanofastidiosales</taxon>
        <taxon>Candidatus Methanofastidiosaceae</taxon>
        <taxon>Candidatus Methanofastidiosum</taxon>
    </lineage>
</organism>
<dbReference type="Pfam" id="PF00132">
    <property type="entry name" value="Hexapep"/>
    <property type="match status" value="1"/>
</dbReference>
<accession>A0A150IMH9</accession>
<dbReference type="Gene3D" id="2.160.10.10">
    <property type="entry name" value="Hexapeptide repeat proteins"/>
    <property type="match status" value="1"/>
</dbReference>